<sequence>MEALGHSVRLAGLADWSRQHIRDIFEAPTEEQALKAISSTFSADINASINGSPIKKEDIKNLVLAMRRSSAGGLKVQWQQAVEVPKDPLTNREGSFGGVYVIRGITKMVPGHDKPVEFERHKTVTVKIESLSSDPSYDSRRIVNLVFVASDVRVHRQATL</sequence>
<evidence type="ECO:0000313" key="1">
    <source>
        <dbReference type="EMBL" id="TFK36660.1"/>
    </source>
</evidence>
<dbReference type="AlphaFoldDB" id="A0A5C3LUL2"/>
<evidence type="ECO:0000313" key="2">
    <source>
        <dbReference type="Proteomes" id="UP000308652"/>
    </source>
</evidence>
<accession>A0A5C3LUL2</accession>
<reference evidence="1 2" key="1">
    <citation type="journal article" date="2019" name="Nat. Ecol. Evol.">
        <title>Megaphylogeny resolves global patterns of mushroom evolution.</title>
        <authorList>
            <person name="Varga T."/>
            <person name="Krizsan K."/>
            <person name="Foldi C."/>
            <person name="Dima B."/>
            <person name="Sanchez-Garcia M."/>
            <person name="Sanchez-Ramirez S."/>
            <person name="Szollosi G.J."/>
            <person name="Szarkandi J.G."/>
            <person name="Papp V."/>
            <person name="Albert L."/>
            <person name="Andreopoulos W."/>
            <person name="Angelini C."/>
            <person name="Antonin V."/>
            <person name="Barry K.W."/>
            <person name="Bougher N.L."/>
            <person name="Buchanan P."/>
            <person name="Buyck B."/>
            <person name="Bense V."/>
            <person name="Catcheside P."/>
            <person name="Chovatia M."/>
            <person name="Cooper J."/>
            <person name="Damon W."/>
            <person name="Desjardin D."/>
            <person name="Finy P."/>
            <person name="Geml J."/>
            <person name="Haridas S."/>
            <person name="Hughes K."/>
            <person name="Justo A."/>
            <person name="Karasinski D."/>
            <person name="Kautmanova I."/>
            <person name="Kiss B."/>
            <person name="Kocsube S."/>
            <person name="Kotiranta H."/>
            <person name="LaButti K.M."/>
            <person name="Lechner B.E."/>
            <person name="Liimatainen K."/>
            <person name="Lipzen A."/>
            <person name="Lukacs Z."/>
            <person name="Mihaltcheva S."/>
            <person name="Morgado L.N."/>
            <person name="Niskanen T."/>
            <person name="Noordeloos M.E."/>
            <person name="Ohm R.A."/>
            <person name="Ortiz-Santana B."/>
            <person name="Ovrebo C."/>
            <person name="Racz N."/>
            <person name="Riley R."/>
            <person name="Savchenko A."/>
            <person name="Shiryaev A."/>
            <person name="Soop K."/>
            <person name="Spirin V."/>
            <person name="Szebenyi C."/>
            <person name="Tomsovsky M."/>
            <person name="Tulloss R.E."/>
            <person name="Uehling J."/>
            <person name="Grigoriev I.V."/>
            <person name="Vagvolgyi C."/>
            <person name="Papp T."/>
            <person name="Martin F.M."/>
            <person name="Miettinen O."/>
            <person name="Hibbett D.S."/>
            <person name="Nagy L.G."/>
        </authorList>
    </citation>
    <scope>NUCLEOTIDE SEQUENCE [LARGE SCALE GENOMIC DNA]</scope>
    <source>
        <strain evidence="1 2">CBS 166.37</strain>
    </source>
</reference>
<dbReference type="EMBL" id="ML213612">
    <property type="protein sequence ID" value="TFK36660.1"/>
    <property type="molecule type" value="Genomic_DNA"/>
</dbReference>
<keyword evidence="2" id="KW-1185">Reference proteome</keyword>
<dbReference type="OrthoDB" id="2845803at2759"/>
<name>A0A5C3LUL2_9AGAR</name>
<dbReference type="Proteomes" id="UP000308652">
    <property type="component" value="Unassembled WGS sequence"/>
</dbReference>
<protein>
    <submittedName>
        <fullName evidence="1">Uncharacterized protein</fullName>
    </submittedName>
</protein>
<organism evidence="1 2">
    <name type="scientific">Crucibulum laeve</name>
    <dbReference type="NCBI Taxonomy" id="68775"/>
    <lineage>
        <taxon>Eukaryota</taxon>
        <taxon>Fungi</taxon>
        <taxon>Dikarya</taxon>
        <taxon>Basidiomycota</taxon>
        <taxon>Agaricomycotina</taxon>
        <taxon>Agaricomycetes</taxon>
        <taxon>Agaricomycetidae</taxon>
        <taxon>Agaricales</taxon>
        <taxon>Agaricineae</taxon>
        <taxon>Nidulariaceae</taxon>
        <taxon>Crucibulum</taxon>
    </lineage>
</organism>
<proteinExistence type="predicted"/>
<gene>
    <name evidence="1" type="ORF">BDQ12DRAFT_653972</name>
</gene>